<evidence type="ECO:0000313" key="6">
    <source>
        <dbReference type="Proteomes" id="UP000198211"/>
    </source>
</evidence>
<evidence type="ECO:0000256" key="1">
    <source>
        <dbReference type="ARBA" id="ARBA00006515"/>
    </source>
</evidence>
<dbReference type="InterPro" id="IPR023210">
    <property type="entry name" value="NADP_OxRdtase_dom"/>
</dbReference>
<evidence type="ECO:0000259" key="4">
    <source>
        <dbReference type="Pfam" id="PF00248"/>
    </source>
</evidence>
<keyword evidence="5" id="KW-0407">Ion channel</keyword>
<dbReference type="GO" id="GO:0034220">
    <property type="term" value="P:monoatomic ion transmembrane transport"/>
    <property type="evidence" value="ECO:0007669"/>
    <property type="project" value="UniProtKB-KW"/>
</dbReference>
<dbReference type="EMBL" id="NBNE01020088">
    <property type="protein sequence ID" value="OWY91506.1"/>
    <property type="molecule type" value="Genomic_DNA"/>
</dbReference>
<dbReference type="STRING" id="4795.A0A225UG03"/>
<dbReference type="InterPro" id="IPR036812">
    <property type="entry name" value="NAD(P)_OxRdtase_dom_sf"/>
</dbReference>
<reference evidence="6" key="1">
    <citation type="submission" date="2017-03" db="EMBL/GenBank/DDBJ databases">
        <title>Phytopthora megakarya and P. palmivora, two closely related causual agents of cacao black pod achieved similar genome size and gene model numbers by different mechanisms.</title>
        <authorList>
            <person name="Ali S."/>
            <person name="Shao J."/>
            <person name="Larry D.J."/>
            <person name="Kronmiller B."/>
            <person name="Shen D."/>
            <person name="Strem M.D."/>
            <person name="Melnick R.L."/>
            <person name="Guiltinan M.J."/>
            <person name="Tyler B.M."/>
            <person name="Meinhardt L.W."/>
            <person name="Bailey B.A."/>
        </authorList>
    </citation>
    <scope>NUCLEOTIDE SEQUENCE [LARGE SCALE GENOMIC DNA]</scope>
    <source>
        <strain evidence="6">zdho120</strain>
    </source>
</reference>
<keyword evidence="2" id="KW-0521">NADP</keyword>
<dbReference type="OrthoDB" id="2310150at2759"/>
<dbReference type="SUPFAM" id="SSF51430">
    <property type="entry name" value="NAD(P)-linked oxidoreductase"/>
    <property type="match status" value="1"/>
</dbReference>
<protein>
    <submittedName>
        <fullName evidence="5">Voltage-gated potassium channel subunit beta-2</fullName>
    </submittedName>
</protein>
<sequence>MPYRFLGNSGFLVSELSLGSWMNYDEKCTPDAWYDMVKMAYEHGVNFFDNAEIYGRDQADTSMGAAVKKGIAEGTWSREDLVITTKIFYGSKGFHDSPFDKGLENGLPPNEQGLSRKHIIEDTKASLERLQLDYVDVLFCHRADAFTPIEETVRAMNFAIDQ</sequence>
<feature type="domain" description="NADP-dependent oxidoreductase" evidence="4">
    <location>
        <begin position="15"/>
        <end position="159"/>
    </location>
</feature>
<keyword evidence="6" id="KW-1185">Reference proteome</keyword>
<dbReference type="Gene3D" id="3.20.20.100">
    <property type="entry name" value="NADP-dependent oxidoreductase domain"/>
    <property type="match status" value="1"/>
</dbReference>
<evidence type="ECO:0000313" key="5">
    <source>
        <dbReference type="EMBL" id="OWY91506.1"/>
    </source>
</evidence>
<dbReference type="Pfam" id="PF00248">
    <property type="entry name" value="Aldo_ket_red"/>
    <property type="match status" value="1"/>
</dbReference>
<dbReference type="InterPro" id="IPR005399">
    <property type="entry name" value="K_chnl_volt-dep_bsu_KCNAB-rel"/>
</dbReference>
<evidence type="ECO:0000256" key="2">
    <source>
        <dbReference type="ARBA" id="ARBA00022857"/>
    </source>
</evidence>
<accession>A0A225UG03</accession>
<proteinExistence type="inferred from homology"/>
<dbReference type="Proteomes" id="UP000198211">
    <property type="component" value="Unassembled WGS sequence"/>
</dbReference>
<dbReference type="PANTHER" id="PTHR43150:SF2">
    <property type="entry name" value="HYPERKINETIC, ISOFORM M"/>
    <property type="match status" value="1"/>
</dbReference>
<comment type="similarity">
    <text evidence="1">Belongs to the shaker potassium channel beta subunit family.</text>
</comment>
<keyword evidence="5" id="KW-0406">Ion transport</keyword>
<dbReference type="PANTHER" id="PTHR43150">
    <property type="entry name" value="HYPERKINETIC, ISOFORM M"/>
    <property type="match status" value="1"/>
</dbReference>
<evidence type="ECO:0000256" key="3">
    <source>
        <dbReference type="ARBA" id="ARBA00023002"/>
    </source>
</evidence>
<name>A0A225UG03_9STRA</name>
<gene>
    <name evidence="5" type="ORF">PHMEG_00039892</name>
</gene>
<dbReference type="AlphaFoldDB" id="A0A225UG03"/>
<keyword evidence="3" id="KW-0560">Oxidoreductase</keyword>
<keyword evidence="5" id="KW-0813">Transport</keyword>
<dbReference type="GO" id="GO:0016491">
    <property type="term" value="F:oxidoreductase activity"/>
    <property type="evidence" value="ECO:0007669"/>
    <property type="project" value="UniProtKB-KW"/>
</dbReference>
<organism evidence="5 6">
    <name type="scientific">Phytophthora megakarya</name>
    <dbReference type="NCBI Taxonomy" id="4795"/>
    <lineage>
        <taxon>Eukaryota</taxon>
        <taxon>Sar</taxon>
        <taxon>Stramenopiles</taxon>
        <taxon>Oomycota</taxon>
        <taxon>Peronosporomycetes</taxon>
        <taxon>Peronosporales</taxon>
        <taxon>Peronosporaceae</taxon>
        <taxon>Phytophthora</taxon>
    </lineage>
</organism>
<comment type="caution">
    <text evidence="5">The sequence shown here is derived from an EMBL/GenBank/DDBJ whole genome shotgun (WGS) entry which is preliminary data.</text>
</comment>